<proteinExistence type="predicted"/>
<evidence type="ECO:0000313" key="1">
    <source>
        <dbReference type="EMBL" id="TFK70540.1"/>
    </source>
</evidence>
<gene>
    <name evidence="1" type="ORF">BDN72DRAFT_838763</name>
</gene>
<name>A0ACD3AXK7_9AGAR</name>
<keyword evidence="2" id="KW-1185">Reference proteome</keyword>
<dbReference type="Proteomes" id="UP000308600">
    <property type="component" value="Unassembled WGS sequence"/>
</dbReference>
<reference evidence="1 2" key="1">
    <citation type="journal article" date="2019" name="Nat. Ecol. Evol.">
        <title>Megaphylogeny resolves global patterns of mushroom evolution.</title>
        <authorList>
            <person name="Varga T."/>
            <person name="Krizsan K."/>
            <person name="Foldi C."/>
            <person name="Dima B."/>
            <person name="Sanchez-Garcia M."/>
            <person name="Sanchez-Ramirez S."/>
            <person name="Szollosi G.J."/>
            <person name="Szarkandi J.G."/>
            <person name="Papp V."/>
            <person name="Albert L."/>
            <person name="Andreopoulos W."/>
            <person name="Angelini C."/>
            <person name="Antonin V."/>
            <person name="Barry K.W."/>
            <person name="Bougher N.L."/>
            <person name="Buchanan P."/>
            <person name="Buyck B."/>
            <person name="Bense V."/>
            <person name="Catcheside P."/>
            <person name="Chovatia M."/>
            <person name="Cooper J."/>
            <person name="Damon W."/>
            <person name="Desjardin D."/>
            <person name="Finy P."/>
            <person name="Geml J."/>
            <person name="Haridas S."/>
            <person name="Hughes K."/>
            <person name="Justo A."/>
            <person name="Karasinski D."/>
            <person name="Kautmanova I."/>
            <person name="Kiss B."/>
            <person name="Kocsube S."/>
            <person name="Kotiranta H."/>
            <person name="LaButti K.M."/>
            <person name="Lechner B.E."/>
            <person name="Liimatainen K."/>
            <person name="Lipzen A."/>
            <person name="Lukacs Z."/>
            <person name="Mihaltcheva S."/>
            <person name="Morgado L.N."/>
            <person name="Niskanen T."/>
            <person name="Noordeloos M.E."/>
            <person name="Ohm R.A."/>
            <person name="Ortiz-Santana B."/>
            <person name="Ovrebo C."/>
            <person name="Racz N."/>
            <person name="Riley R."/>
            <person name="Savchenko A."/>
            <person name="Shiryaev A."/>
            <person name="Soop K."/>
            <person name="Spirin V."/>
            <person name="Szebenyi C."/>
            <person name="Tomsovsky M."/>
            <person name="Tulloss R.E."/>
            <person name="Uehling J."/>
            <person name="Grigoriev I.V."/>
            <person name="Vagvolgyi C."/>
            <person name="Papp T."/>
            <person name="Martin F.M."/>
            <person name="Miettinen O."/>
            <person name="Hibbett D.S."/>
            <person name="Nagy L.G."/>
        </authorList>
    </citation>
    <scope>NUCLEOTIDE SEQUENCE [LARGE SCALE GENOMIC DNA]</scope>
    <source>
        <strain evidence="1 2">NL-1719</strain>
    </source>
</reference>
<sequence>MYMGSLRFLIAFFLIALCLHGCDSMPVGKLHLDPPALSQGSIHTISSQVIVGVCIAVVSFIALMAAILRLFDWNCPSPSNWITVVPPSPGGTQATSSPVQLTRIGTKPPTIPAMLPKAQFARTKA</sequence>
<dbReference type="EMBL" id="ML208311">
    <property type="protein sequence ID" value="TFK70540.1"/>
    <property type="molecule type" value="Genomic_DNA"/>
</dbReference>
<protein>
    <submittedName>
        <fullName evidence="1">Uncharacterized protein</fullName>
    </submittedName>
</protein>
<organism evidence="1 2">
    <name type="scientific">Pluteus cervinus</name>
    <dbReference type="NCBI Taxonomy" id="181527"/>
    <lineage>
        <taxon>Eukaryota</taxon>
        <taxon>Fungi</taxon>
        <taxon>Dikarya</taxon>
        <taxon>Basidiomycota</taxon>
        <taxon>Agaricomycotina</taxon>
        <taxon>Agaricomycetes</taxon>
        <taxon>Agaricomycetidae</taxon>
        <taxon>Agaricales</taxon>
        <taxon>Pluteineae</taxon>
        <taxon>Pluteaceae</taxon>
        <taxon>Pluteus</taxon>
    </lineage>
</organism>
<evidence type="ECO:0000313" key="2">
    <source>
        <dbReference type="Proteomes" id="UP000308600"/>
    </source>
</evidence>
<accession>A0ACD3AXK7</accession>